<name>A0A0D2RUS8_GOSRA</name>
<proteinExistence type="predicted"/>
<dbReference type="Pfam" id="PF25585">
    <property type="entry name" value="zf-CCCH_DUS3L"/>
    <property type="match status" value="1"/>
</dbReference>
<accession>A0A0D2RUS8</accession>
<evidence type="ECO:0000313" key="1">
    <source>
        <dbReference type="EMBL" id="KJB22875.1"/>
    </source>
</evidence>
<evidence type="ECO:0000313" key="2">
    <source>
        <dbReference type="Proteomes" id="UP000032304"/>
    </source>
</evidence>
<dbReference type="GO" id="GO:0003723">
    <property type="term" value="F:RNA binding"/>
    <property type="evidence" value="ECO:0007669"/>
    <property type="project" value="TreeGrafter"/>
</dbReference>
<keyword evidence="2" id="KW-1185">Reference proteome</keyword>
<reference evidence="1 2" key="1">
    <citation type="journal article" date="2012" name="Nature">
        <title>Repeated polyploidization of Gossypium genomes and the evolution of spinnable cotton fibres.</title>
        <authorList>
            <person name="Paterson A.H."/>
            <person name="Wendel J.F."/>
            <person name="Gundlach H."/>
            <person name="Guo H."/>
            <person name="Jenkins J."/>
            <person name="Jin D."/>
            <person name="Llewellyn D."/>
            <person name="Showmaker K.C."/>
            <person name="Shu S."/>
            <person name="Udall J."/>
            <person name="Yoo M.J."/>
            <person name="Byers R."/>
            <person name="Chen W."/>
            <person name="Doron-Faigenboim A."/>
            <person name="Duke M.V."/>
            <person name="Gong L."/>
            <person name="Grimwood J."/>
            <person name="Grover C."/>
            <person name="Grupp K."/>
            <person name="Hu G."/>
            <person name="Lee T.H."/>
            <person name="Li J."/>
            <person name="Lin L."/>
            <person name="Liu T."/>
            <person name="Marler B.S."/>
            <person name="Page J.T."/>
            <person name="Roberts A.W."/>
            <person name="Romanel E."/>
            <person name="Sanders W.S."/>
            <person name="Szadkowski E."/>
            <person name="Tan X."/>
            <person name="Tang H."/>
            <person name="Xu C."/>
            <person name="Wang J."/>
            <person name="Wang Z."/>
            <person name="Zhang D."/>
            <person name="Zhang L."/>
            <person name="Ashrafi H."/>
            <person name="Bedon F."/>
            <person name="Bowers J.E."/>
            <person name="Brubaker C.L."/>
            <person name="Chee P.W."/>
            <person name="Das S."/>
            <person name="Gingle A.R."/>
            <person name="Haigler C.H."/>
            <person name="Harker D."/>
            <person name="Hoffmann L.V."/>
            <person name="Hovav R."/>
            <person name="Jones D.C."/>
            <person name="Lemke C."/>
            <person name="Mansoor S."/>
            <person name="ur Rahman M."/>
            <person name="Rainville L.N."/>
            <person name="Rambani A."/>
            <person name="Reddy U.K."/>
            <person name="Rong J.K."/>
            <person name="Saranga Y."/>
            <person name="Scheffler B.E."/>
            <person name="Scheffler J.A."/>
            <person name="Stelly D.M."/>
            <person name="Triplett B.A."/>
            <person name="Van Deynze A."/>
            <person name="Vaslin M.F."/>
            <person name="Waghmare V.N."/>
            <person name="Walford S.A."/>
            <person name="Wright R.J."/>
            <person name="Zaki E.A."/>
            <person name="Zhang T."/>
            <person name="Dennis E.S."/>
            <person name="Mayer K.F."/>
            <person name="Peterson D.G."/>
            <person name="Rokhsar D.S."/>
            <person name="Wang X."/>
            <person name="Schmutz J."/>
        </authorList>
    </citation>
    <scope>NUCLEOTIDE SEQUENCE [LARGE SCALE GENOMIC DNA]</scope>
</reference>
<dbReference type="PANTHER" id="PTHR45846:SF1">
    <property type="entry name" value="TRNA-DIHYDROURIDINE(47) SYNTHASE [NAD(P)(+)]-LIKE"/>
    <property type="match status" value="1"/>
</dbReference>
<dbReference type="EMBL" id="CM001743">
    <property type="protein sequence ID" value="KJB22875.1"/>
    <property type="molecule type" value="Genomic_DNA"/>
</dbReference>
<dbReference type="eggNOG" id="KOG2333">
    <property type="taxonomic scope" value="Eukaryota"/>
</dbReference>
<sequence>MFADLGHFSYAAIQKPADLEGDCPFIKADAPCPYGLACRFVGTHKDNTPAATSNLLKKSFEVNGLNKDVQKLLWKNKMRFTKADAVVKSLGLAKLVDEEDEVGLDGSHAADVTNCKKVVDDSVDCSLCPSTFRAAVNAEEACETDELRPLKKAKLVVDEKCFDEGEDIIPQRLNWRPSSYYGQDDLETLMAFDSTAEWIRISEMLLGKVPDGFTFAPKHKSNTYDRAKNG</sequence>
<dbReference type="PANTHER" id="PTHR45846">
    <property type="entry name" value="TRNA-DIHYDROURIDINE(47) SYNTHASE [NAD(P)(+)]-LIKE"/>
    <property type="match status" value="1"/>
</dbReference>
<dbReference type="STRING" id="29730.A0A0D2RUS8"/>
<dbReference type="AlphaFoldDB" id="A0A0D2RUS8"/>
<dbReference type="Proteomes" id="UP000032304">
    <property type="component" value="Chromosome 4"/>
</dbReference>
<evidence type="ECO:0008006" key="3">
    <source>
        <dbReference type="Google" id="ProtNLM"/>
    </source>
</evidence>
<dbReference type="GO" id="GO:0017150">
    <property type="term" value="F:tRNA dihydrouridine synthase activity"/>
    <property type="evidence" value="ECO:0007669"/>
    <property type="project" value="TreeGrafter"/>
</dbReference>
<protein>
    <recommendedName>
        <fullName evidence="3">C3H1-type domain-containing protein</fullName>
    </recommendedName>
</protein>
<dbReference type="Gramene" id="KJB22875">
    <property type="protein sequence ID" value="KJB22875"/>
    <property type="gene ID" value="B456_004G070900"/>
</dbReference>
<gene>
    <name evidence="1" type="ORF">B456_004G070900</name>
</gene>
<organism evidence="1 2">
    <name type="scientific">Gossypium raimondii</name>
    <name type="common">Peruvian cotton</name>
    <name type="synonym">Gossypium klotzschianum subsp. raimondii</name>
    <dbReference type="NCBI Taxonomy" id="29730"/>
    <lineage>
        <taxon>Eukaryota</taxon>
        <taxon>Viridiplantae</taxon>
        <taxon>Streptophyta</taxon>
        <taxon>Embryophyta</taxon>
        <taxon>Tracheophyta</taxon>
        <taxon>Spermatophyta</taxon>
        <taxon>Magnoliopsida</taxon>
        <taxon>eudicotyledons</taxon>
        <taxon>Gunneridae</taxon>
        <taxon>Pentapetalae</taxon>
        <taxon>rosids</taxon>
        <taxon>malvids</taxon>
        <taxon>Malvales</taxon>
        <taxon>Malvaceae</taxon>
        <taxon>Malvoideae</taxon>
        <taxon>Gossypium</taxon>
    </lineage>
</organism>